<dbReference type="InterPro" id="IPR017853">
    <property type="entry name" value="GH"/>
</dbReference>
<reference evidence="4 5" key="1">
    <citation type="journal article" date="2010" name="Stand. Genomic Sci.">
        <title>Complete genome sequence of Haliangium ochraceum type strain (SMP-2).</title>
        <authorList>
            <consortium name="US DOE Joint Genome Institute (JGI-PGF)"/>
            <person name="Ivanova N."/>
            <person name="Daum C."/>
            <person name="Lang E."/>
            <person name="Abt B."/>
            <person name="Kopitz M."/>
            <person name="Saunders E."/>
            <person name="Lapidus A."/>
            <person name="Lucas S."/>
            <person name="Glavina Del Rio T."/>
            <person name="Nolan M."/>
            <person name="Tice H."/>
            <person name="Copeland A."/>
            <person name="Cheng J.F."/>
            <person name="Chen F."/>
            <person name="Bruce D."/>
            <person name="Goodwin L."/>
            <person name="Pitluck S."/>
            <person name="Mavromatis K."/>
            <person name="Pati A."/>
            <person name="Mikhailova N."/>
            <person name="Chen A."/>
            <person name="Palaniappan K."/>
            <person name="Land M."/>
            <person name="Hauser L."/>
            <person name="Chang Y.J."/>
            <person name="Jeffries C.D."/>
            <person name="Detter J.C."/>
            <person name="Brettin T."/>
            <person name="Rohde M."/>
            <person name="Goker M."/>
            <person name="Bristow J."/>
            <person name="Markowitz V."/>
            <person name="Eisen J.A."/>
            <person name="Hugenholtz P."/>
            <person name="Kyrpides N.C."/>
            <person name="Klenk H.P."/>
        </authorList>
    </citation>
    <scope>NUCLEOTIDE SEQUENCE [LARGE SCALE GENOMIC DNA]</scope>
    <source>
        <strain evidence="5">DSM 14365 / CIP 107738 / JCM 11303 / AJ 13395 / SMP-2</strain>
    </source>
</reference>
<evidence type="ECO:0000256" key="3">
    <source>
        <dbReference type="SAM" id="MobiDB-lite"/>
    </source>
</evidence>
<evidence type="ECO:0000313" key="4">
    <source>
        <dbReference type="EMBL" id="ACY14533.1"/>
    </source>
</evidence>
<dbReference type="InterPro" id="IPR013785">
    <property type="entry name" value="Aldolase_TIM"/>
</dbReference>
<accession>D0LFT1</accession>
<proteinExistence type="predicted"/>
<organism evidence="4 5">
    <name type="scientific">Haliangium ochraceum (strain DSM 14365 / JCM 11303 / SMP-2)</name>
    <dbReference type="NCBI Taxonomy" id="502025"/>
    <lineage>
        <taxon>Bacteria</taxon>
        <taxon>Pseudomonadati</taxon>
        <taxon>Myxococcota</taxon>
        <taxon>Polyangia</taxon>
        <taxon>Haliangiales</taxon>
        <taxon>Kofleriaceae</taxon>
        <taxon>Haliangium</taxon>
    </lineage>
</organism>
<dbReference type="CDD" id="cd14791">
    <property type="entry name" value="GH36"/>
    <property type="match status" value="1"/>
</dbReference>
<keyword evidence="5" id="KW-1185">Reference proteome</keyword>
<dbReference type="Gene3D" id="3.20.20.70">
    <property type="entry name" value="Aldolase class I"/>
    <property type="match status" value="1"/>
</dbReference>
<dbReference type="OrthoDB" id="9758822at2"/>
<dbReference type="InterPro" id="IPR002252">
    <property type="entry name" value="Glyco_hydro_36"/>
</dbReference>
<dbReference type="STRING" id="502025.Hoch_1987"/>
<dbReference type="GO" id="GO:0016052">
    <property type="term" value="P:carbohydrate catabolic process"/>
    <property type="evidence" value="ECO:0007669"/>
    <property type="project" value="InterPro"/>
</dbReference>
<dbReference type="PANTHER" id="PTHR43053:SF3">
    <property type="entry name" value="ALPHA-GALACTOSIDASE C-RELATED"/>
    <property type="match status" value="1"/>
</dbReference>
<evidence type="ECO:0000256" key="1">
    <source>
        <dbReference type="ARBA" id="ARBA00022801"/>
    </source>
</evidence>
<dbReference type="InterPro" id="IPR050985">
    <property type="entry name" value="Alpha-glycosidase_related"/>
</dbReference>
<dbReference type="KEGG" id="hoh:Hoch_1987"/>
<dbReference type="Pfam" id="PF02065">
    <property type="entry name" value="Melibiase"/>
    <property type="match status" value="1"/>
</dbReference>
<dbReference type="CAZy" id="GH36">
    <property type="family name" value="Glycoside Hydrolase Family 36"/>
</dbReference>
<dbReference type="HOGENOM" id="CLU_358172_0_0_7"/>
<dbReference type="eggNOG" id="COG3345">
    <property type="taxonomic scope" value="Bacteria"/>
</dbReference>
<keyword evidence="1" id="KW-0378">Hydrolase</keyword>
<keyword evidence="2" id="KW-0326">Glycosidase</keyword>
<evidence type="ECO:0000256" key="2">
    <source>
        <dbReference type="ARBA" id="ARBA00023295"/>
    </source>
</evidence>
<dbReference type="AlphaFoldDB" id="D0LFT1"/>
<sequence length="782" mass="85719">MSVAVDWDAGQRVFVLTGAFAQPVRFSSSFCVTQQGQRQRGRTIDAAMGTPSRTRGRGRDAWTFEQRGVRLTLAWEAPAKNALLLHSRLENTGRAPVLLQQITPARFDHSLPHFDDLEATRVYREGFQSWSPAGSVAATSVQEYPLLPLIAPMHHHIDAPDWGRDDGLLSFLFTLLQTGDERATLLGFLGQRVGLGTLFLQNRGTSTLTATLDYGGKRLWPGQSVTGEPLALYRGQPGTIVERYVKAVAASMDARPPARSPSGWCSFYELRGKVAAEDIRENARVLAAHPEFAAEFVQLDDGYQSAVGDWLRPNRKFPGGLAQVARDIRARGFRPGIWLAPFFAAKRSRLLREHPGWFLRDPRDRPLHVATHVAWKTPLYGLDLSHPAVEAWLGDLFGRLAACGFDYFKADFLFAGVRTGTRFDPALSPVECYRRGLAAIQAAIGPERYLLASGAPIGPSIGLVDGMRVSADNKEVWHEPLVAALARGAGAPSAHDCLRNTLTRSFMHGAWWRNDPDCLLVRDHDTDLTLDEVRLLVTVQGMSGGALFLSDDLANVDLGRLHLAAAVLPPTPMQAALADPMARDFPENFELRGPHSRVLALVNATSNRRITDTDIHDEHVFDFWAEQMVLTPPCIAPAHGVSALQITPRGEVPALVGTDLHLTALADGRIRSRYDAAERVLIINAEPLARRHGALWLALPEGYEAHPSDPRIKRVSTWEQGLVLEVKTHEGPSGLELAGSEPRQAANQTGARAQRAGWTLRIPCTAPSERPADPGSRSGTVL</sequence>
<dbReference type="GO" id="GO:0004557">
    <property type="term" value="F:alpha-galactosidase activity"/>
    <property type="evidence" value="ECO:0007669"/>
    <property type="project" value="InterPro"/>
</dbReference>
<evidence type="ECO:0000313" key="5">
    <source>
        <dbReference type="Proteomes" id="UP000001880"/>
    </source>
</evidence>
<dbReference type="EMBL" id="CP001804">
    <property type="protein sequence ID" value="ACY14533.1"/>
    <property type="molecule type" value="Genomic_DNA"/>
</dbReference>
<protein>
    <submittedName>
        <fullName evidence="4">Alpha-galactosidase-like protein</fullName>
    </submittedName>
</protein>
<gene>
    <name evidence="4" type="ordered locus">Hoch_1987</name>
</gene>
<feature type="region of interest" description="Disordered" evidence="3">
    <location>
        <begin position="732"/>
        <end position="782"/>
    </location>
</feature>
<dbReference type="Proteomes" id="UP000001880">
    <property type="component" value="Chromosome"/>
</dbReference>
<dbReference type="SUPFAM" id="SSF51445">
    <property type="entry name" value="(Trans)glycosidases"/>
    <property type="match status" value="1"/>
</dbReference>
<name>D0LFT1_HALO1</name>
<dbReference type="PANTHER" id="PTHR43053">
    <property type="entry name" value="GLYCOSIDASE FAMILY 31"/>
    <property type="match status" value="1"/>
</dbReference>
<dbReference type="RefSeq" id="WP_012827141.1">
    <property type="nucleotide sequence ID" value="NC_013440.1"/>
</dbReference>